<protein>
    <submittedName>
        <fullName evidence="2">Uncharacterized protein</fullName>
    </submittedName>
</protein>
<sequence length="994" mass="107088">MCNFPCCFGWRAAGSSLEADSPGRDATLSSRAVTVDFDTLESVSEDIWTALNIEVLRADEGESDAGMQGRGKREIPEKTCRPAASSGTIPTCEDPEAAPPGNEPGSPWWEASRPILVNASAPRPATSFVFPQKQLTVANVDCSPRFLYSCCSPPPSSAIILPPMMMDSSTHTKREAACELPLAQPAGEPTALFAFDNGASNKAEATFPARRIITNAFRRSRRTVFLRHVFAMFQAEKQRSASAVVTGAPIPATTLPFRALHAIPTPARQIPAGRQLLGGKTFSLAEQCNHTDYTETGGEGIFSQFNCTDRCTTQPAATARRRYMPSKPVPTWCGGLSNVNVPTRYWLLKTTEWALIVIGYYVLRKMSSQYDDIIIIITAKHNKTPTLKPLSHLMASSRDVVTYSFVLFCGRCPIGRDSYWPRCRLASKFPGADWLTPFPHVGGRCPHVSRLLFIHSPLCARGATVAERLGRSPPTGFNPPPGHSGPSLVGIVPNDAVGRRVFSESPVSTAPSFRRLHRISSGVAKGDQAGVTLIKMQRQIKPRAVLIHVYNAEESIPSPKDKTNFARCGENPVNSRWRVLTPLLQERRRGVTYSLRMWRYLIGSPPPPPLTDGHAFELTELHAGSRATSPPPRPRMRLPTAAGIAAMRYLMHVPLSTLAFARSCAMSRQVGGPLKQGFQKCSVYREQPLPSFFLAKSPEAHVRDLHHIPCDKRHTCAPAGGNSTSTGLEEEKLLSPCNPLNALCLCEGLGAKDSKLAFPPPASLFPHTLRAAAPCGFHCLQAAPASRLRSALTGLPTKPAAANFKWGINASLVGFTPSRTFKPRTPHSPPSRNPHPSTVHFARAQTVRRPPSKTAGRWVAANLPQLGGCVAKGRGASQSHQNILASSLNVLETLAGERRSVTPASIAAVCTHEIPRGEAKSSERIVPRKGGGGELGLLPRSGAAESAPAAALSIAGPGAGKEIGHSVANSSGIPLLIATFKPWGDKAAKSDKHR</sequence>
<feature type="region of interest" description="Disordered" evidence="1">
    <location>
        <begin position="919"/>
        <end position="938"/>
    </location>
</feature>
<keyword evidence="3" id="KW-1185">Reference proteome</keyword>
<evidence type="ECO:0000256" key="1">
    <source>
        <dbReference type="SAM" id="MobiDB-lite"/>
    </source>
</evidence>
<gene>
    <name evidence="2" type="ORF">PR048_016868</name>
</gene>
<organism evidence="2 3">
    <name type="scientific">Dryococelus australis</name>
    <dbReference type="NCBI Taxonomy" id="614101"/>
    <lineage>
        <taxon>Eukaryota</taxon>
        <taxon>Metazoa</taxon>
        <taxon>Ecdysozoa</taxon>
        <taxon>Arthropoda</taxon>
        <taxon>Hexapoda</taxon>
        <taxon>Insecta</taxon>
        <taxon>Pterygota</taxon>
        <taxon>Neoptera</taxon>
        <taxon>Polyneoptera</taxon>
        <taxon>Phasmatodea</taxon>
        <taxon>Verophasmatodea</taxon>
        <taxon>Anareolatae</taxon>
        <taxon>Phasmatidae</taxon>
        <taxon>Eurycanthinae</taxon>
        <taxon>Dryococelus</taxon>
    </lineage>
</organism>
<evidence type="ECO:0000313" key="3">
    <source>
        <dbReference type="Proteomes" id="UP001159363"/>
    </source>
</evidence>
<dbReference type="Proteomes" id="UP001159363">
    <property type="component" value="Chromosome 5"/>
</dbReference>
<accession>A0ABQ9H7W0</accession>
<dbReference type="EMBL" id="JARBHB010000006">
    <property type="protein sequence ID" value="KAJ8880399.1"/>
    <property type="molecule type" value="Genomic_DNA"/>
</dbReference>
<feature type="region of interest" description="Disordered" evidence="1">
    <location>
        <begin position="62"/>
        <end position="107"/>
    </location>
</feature>
<proteinExistence type="predicted"/>
<name>A0ABQ9H7W0_9NEOP</name>
<feature type="compositionally biased region" description="Basic and acidic residues" evidence="1">
    <location>
        <begin position="71"/>
        <end position="80"/>
    </location>
</feature>
<evidence type="ECO:0000313" key="2">
    <source>
        <dbReference type="EMBL" id="KAJ8880399.1"/>
    </source>
</evidence>
<comment type="caution">
    <text evidence="2">The sequence shown here is derived from an EMBL/GenBank/DDBJ whole genome shotgun (WGS) entry which is preliminary data.</text>
</comment>
<reference evidence="2 3" key="1">
    <citation type="submission" date="2023-02" db="EMBL/GenBank/DDBJ databases">
        <title>LHISI_Scaffold_Assembly.</title>
        <authorList>
            <person name="Stuart O.P."/>
            <person name="Cleave R."/>
            <person name="Magrath M.J.L."/>
            <person name="Mikheyev A.S."/>
        </authorList>
    </citation>
    <scope>NUCLEOTIDE SEQUENCE [LARGE SCALE GENOMIC DNA]</scope>
    <source>
        <strain evidence="2">Daus_M_001</strain>
        <tissue evidence="2">Leg muscle</tissue>
    </source>
</reference>